<accession>A0A7X4YLX2</accession>
<dbReference type="AlphaFoldDB" id="A0A7X4YLX2"/>
<dbReference type="InterPro" id="IPR006059">
    <property type="entry name" value="SBP"/>
</dbReference>
<dbReference type="OrthoDB" id="355435at2"/>
<evidence type="ECO:0000256" key="2">
    <source>
        <dbReference type="SAM" id="SignalP"/>
    </source>
</evidence>
<evidence type="ECO:0000313" key="4">
    <source>
        <dbReference type="Proteomes" id="UP000558113"/>
    </source>
</evidence>
<dbReference type="Proteomes" id="UP000558113">
    <property type="component" value="Unassembled WGS sequence"/>
</dbReference>
<comment type="caution">
    <text evidence="3">The sequence shown here is derived from an EMBL/GenBank/DDBJ whole genome shotgun (WGS) entry which is preliminary data.</text>
</comment>
<gene>
    <name evidence="3" type="ORF">GT003_07285</name>
</gene>
<sequence length="469" mass="49735">MRRTYAKFVSLALIACMAIVLAACGNSSSNNNDSTATGANDSKTGATANATNESTNDSTKDTASSADKPAEPVTLTLNAQYSAPDEKLSLDYAIAKIKEVLPNVTLEIQPANADDGTQKLKVQAATGDLPDIFGVTPEIIDLFNKSGDIVQLDGNPDIEDFKSKVSPGMIDSELMYKGHIYALPIFGSFSVVWYYNKDVFAANNVKVPTNYDELTAAVKAFTAKGIVPVAMFAKEPWPIGAYLDSFIMRTNPGSTSDFSNGVAKASDPGYKEGIEKAAALIKLGIFQKGATSTDYDSARAIFNSGKAAMLINGDWETPDGITAIGADKLGILNYYPGADAGKEDVNKYAMAGGGGVGGYALSAKTKDKALGMKVLALLAYYQGEGRYVKGGHTDVIIKTDGLTPENPLPEITKALAADQSNFIYKSNFNHSLPSAFSKPFGEYLQNLVAGQSADKFISDTDKLIASLKK</sequence>
<dbReference type="PANTHER" id="PTHR43649">
    <property type="entry name" value="ARABINOSE-BINDING PROTEIN-RELATED"/>
    <property type="match status" value="1"/>
</dbReference>
<feature type="signal peptide" evidence="2">
    <location>
        <begin position="1"/>
        <end position="22"/>
    </location>
</feature>
<evidence type="ECO:0000256" key="1">
    <source>
        <dbReference type="SAM" id="MobiDB-lite"/>
    </source>
</evidence>
<reference evidence="3 4" key="1">
    <citation type="submission" date="2020-01" db="EMBL/GenBank/DDBJ databases">
        <title>Paenibacillus soybeanensis sp. nov. isolated from the nodules of soybean (Glycine max(L.) Merr).</title>
        <authorList>
            <person name="Wang H."/>
        </authorList>
    </citation>
    <scope>NUCLEOTIDE SEQUENCE [LARGE SCALE GENOMIC DNA]</scope>
    <source>
        <strain evidence="3 4">DSM 23054</strain>
    </source>
</reference>
<dbReference type="EMBL" id="JAAAMU010000003">
    <property type="protein sequence ID" value="NBC68786.1"/>
    <property type="molecule type" value="Genomic_DNA"/>
</dbReference>
<organism evidence="3 4">
    <name type="scientific">Paenibacillus sacheonensis</name>
    <dbReference type="NCBI Taxonomy" id="742054"/>
    <lineage>
        <taxon>Bacteria</taxon>
        <taxon>Bacillati</taxon>
        <taxon>Bacillota</taxon>
        <taxon>Bacilli</taxon>
        <taxon>Bacillales</taxon>
        <taxon>Paenibacillaceae</taxon>
        <taxon>Paenibacillus</taxon>
    </lineage>
</organism>
<name>A0A7X4YLX2_9BACL</name>
<feature type="compositionally biased region" description="Polar residues" evidence="1">
    <location>
        <begin position="42"/>
        <end position="65"/>
    </location>
</feature>
<protein>
    <submittedName>
        <fullName evidence="3">Extracellular solute-binding protein</fullName>
    </submittedName>
</protein>
<feature type="compositionally biased region" description="Low complexity" evidence="1">
    <location>
        <begin position="30"/>
        <end position="41"/>
    </location>
</feature>
<keyword evidence="2" id="KW-0732">Signal</keyword>
<feature type="chain" id="PRO_5038667087" evidence="2">
    <location>
        <begin position="23"/>
        <end position="469"/>
    </location>
</feature>
<dbReference type="RefSeq" id="WP_161695948.1">
    <property type="nucleotide sequence ID" value="NZ_JAAAMU010000003.1"/>
</dbReference>
<keyword evidence="4" id="KW-1185">Reference proteome</keyword>
<dbReference type="PROSITE" id="PS51257">
    <property type="entry name" value="PROKAR_LIPOPROTEIN"/>
    <property type="match status" value="1"/>
</dbReference>
<proteinExistence type="predicted"/>
<dbReference type="Gene3D" id="3.40.190.10">
    <property type="entry name" value="Periplasmic binding protein-like II"/>
    <property type="match status" value="2"/>
</dbReference>
<dbReference type="Pfam" id="PF01547">
    <property type="entry name" value="SBP_bac_1"/>
    <property type="match status" value="1"/>
</dbReference>
<evidence type="ECO:0000313" key="3">
    <source>
        <dbReference type="EMBL" id="NBC68786.1"/>
    </source>
</evidence>
<dbReference type="InterPro" id="IPR050490">
    <property type="entry name" value="Bact_solute-bd_prot1"/>
</dbReference>
<feature type="region of interest" description="Disordered" evidence="1">
    <location>
        <begin position="30"/>
        <end position="71"/>
    </location>
</feature>
<dbReference type="SUPFAM" id="SSF53850">
    <property type="entry name" value="Periplasmic binding protein-like II"/>
    <property type="match status" value="1"/>
</dbReference>